<proteinExistence type="predicted"/>
<evidence type="ECO:0000256" key="1">
    <source>
        <dbReference type="SAM" id="SignalP"/>
    </source>
</evidence>
<feature type="chain" id="PRO_5019237823" description="DUF4412 domain-containing protein" evidence="1">
    <location>
        <begin position="20"/>
        <end position="216"/>
    </location>
</feature>
<dbReference type="Proteomes" id="UP000267268">
    <property type="component" value="Chromosome 1"/>
</dbReference>
<evidence type="ECO:0000313" key="2">
    <source>
        <dbReference type="EMBL" id="AZQ62935.1"/>
    </source>
</evidence>
<keyword evidence="1" id="KW-0732">Signal</keyword>
<dbReference type="RefSeq" id="WP_126614932.1">
    <property type="nucleotide sequence ID" value="NZ_CP034562.1"/>
</dbReference>
<feature type="signal peptide" evidence="1">
    <location>
        <begin position="1"/>
        <end position="19"/>
    </location>
</feature>
<dbReference type="OrthoDB" id="977483at2"/>
<gene>
    <name evidence="2" type="ORF">EI427_12005</name>
</gene>
<evidence type="ECO:0000313" key="3">
    <source>
        <dbReference type="Proteomes" id="UP000267268"/>
    </source>
</evidence>
<sequence length="216" mass="23973">MKLIQILSILLITACSVFAQGSYPFEKQIVFQQSQNGKVQEYPKATLLVGPAEYLGARVVSEEDAGSQYMLCDFENNKYLILMRQFGQKIAVESPVDPKTLDVLGIKDVPVKENKKSKEEILGSKCRAFEGEKDGQKVEVFIGKVDFPAKGLENLTKILTQKIGVELEDGEVLLGVRFTDPKNNSNMMIKAAEVVNKKYNLSTVGYNKMSTSGFGF</sequence>
<dbReference type="KEGG" id="fll:EI427_12005"/>
<organism evidence="2 3">
    <name type="scientific">Flammeovirga pectinis</name>
    <dbReference type="NCBI Taxonomy" id="2494373"/>
    <lineage>
        <taxon>Bacteria</taxon>
        <taxon>Pseudomonadati</taxon>
        <taxon>Bacteroidota</taxon>
        <taxon>Cytophagia</taxon>
        <taxon>Cytophagales</taxon>
        <taxon>Flammeovirgaceae</taxon>
        <taxon>Flammeovirga</taxon>
    </lineage>
</organism>
<evidence type="ECO:0008006" key="4">
    <source>
        <dbReference type="Google" id="ProtNLM"/>
    </source>
</evidence>
<dbReference type="AlphaFoldDB" id="A0A3S9P403"/>
<keyword evidence="3" id="KW-1185">Reference proteome</keyword>
<accession>A0A3S9P403</accession>
<dbReference type="PROSITE" id="PS51257">
    <property type="entry name" value="PROKAR_LIPOPROTEIN"/>
    <property type="match status" value="1"/>
</dbReference>
<reference evidence="2 3" key="1">
    <citation type="submission" date="2018-12" db="EMBL/GenBank/DDBJ databases">
        <title>Flammeovirga pectinis sp. nov., isolated from the gut of the Korean scallop, Patinopecten yessoensis.</title>
        <authorList>
            <person name="Bae J.-W."/>
            <person name="Jeong Y.-S."/>
            <person name="Kang W."/>
        </authorList>
    </citation>
    <scope>NUCLEOTIDE SEQUENCE [LARGE SCALE GENOMIC DNA]</scope>
    <source>
        <strain evidence="2 3">L12M1</strain>
    </source>
</reference>
<dbReference type="EMBL" id="CP034562">
    <property type="protein sequence ID" value="AZQ62935.1"/>
    <property type="molecule type" value="Genomic_DNA"/>
</dbReference>
<name>A0A3S9P403_9BACT</name>
<protein>
    <recommendedName>
        <fullName evidence="4">DUF4412 domain-containing protein</fullName>
    </recommendedName>
</protein>